<dbReference type="Pfam" id="PF04828">
    <property type="entry name" value="GFA"/>
    <property type="match status" value="1"/>
</dbReference>
<dbReference type="Gene3D" id="3.90.1590.10">
    <property type="entry name" value="glutathione-dependent formaldehyde- activating enzyme (gfa)"/>
    <property type="match status" value="1"/>
</dbReference>
<name>A0ABR2XI01_9PEZI</name>
<keyword evidence="4" id="KW-0456">Lyase</keyword>
<accession>A0ABR2XI01</accession>
<dbReference type="InterPro" id="IPR006913">
    <property type="entry name" value="CENP-V/GFA"/>
</dbReference>
<dbReference type="InterPro" id="IPR011057">
    <property type="entry name" value="Mss4-like_sf"/>
</dbReference>
<comment type="caution">
    <text evidence="6">The sequence shown here is derived from an EMBL/GenBank/DDBJ whole genome shotgun (WGS) entry which is preliminary data.</text>
</comment>
<sequence length="169" mass="18854">MALSDTSKPDGPFTGGCACQRTRYALPSRPIYIHACHCRYCQRETGSAFALNAMYEANLVTLTTPTEPQLIQTPTKSGNPQTIARCPTCGVAVWSHYGTHGGGVIRIIRVGTLDEPDAWGFAPEMHIYTSTKQPWVVLSGEVPLVEEFYDFSDYWPKERLERLNRARSV</sequence>
<evidence type="ECO:0000256" key="2">
    <source>
        <dbReference type="ARBA" id="ARBA00022723"/>
    </source>
</evidence>
<dbReference type="SUPFAM" id="SSF51316">
    <property type="entry name" value="Mss4-like"/>
    <property type="match status" value="1"/>
</dbReference>
<evidence type="ECO:0000313" key="6">
    <source>
        <dbReference type="EMBL" id="KAK9773414.1"/>
    </source>
</evidence>
<dbReference type="PANTHER" id="PTHR33337">
    <property type="entry name" value="GFA DOMAIN-CONTAINING PROTEIN"/>
    <property type="match status" value="1"/>
</dbReference>
<keyword evidence="2" id="KW-0479">Metal-binding</keyword>
<dbReference type="Proteomes" id="UP001465668">
    <property type="component" value="Unassembled WGS sequence"/>
</dbReference>
<evidence type="ECO:0000256" key="4">
    <source>
        <dbReference type="ARBA" id="ARBA00023239"/>
    </source>
</evidence>
<gene>
    <name evidence="6" type="ORF">SCAR479_09947</name>
</gene>
<organism evidence="6 7">
    <name type="scientific">Seiridium cardinale</name>
    <dbReference type="NCBI Taxonomy" id="138064"/>
    <lineage>
        <taxon>Eukaryota</taxon>
        <taxon>Fungi</taxon>
        <taxon>Dikarya</taxon>
        <taxon>Ascomycota</taxon>
        <taxon>Pezizomycotina</taxon>
        <taxon>Sordariomycetes</taxon>
        <taxon>Xylariomycetidae</taxon>
        <taxon>Amphisphaeriales</taxon>
        <taxon>Sporocadaceae</taxon>
        <taxon>Seiridium</taxon>
    </lineage>
</organism>
<reference evidence="6 7" key="1">
    <citation type="submission" date="2024-02" db="EMBL/GenBank/DDBJ databases">
        <title>First draft genome assembly of two strains of Seiridium cardinale.</title>
        <authorList>
            <person name="Emiliani G."/>
            <person name="Scali E."/>
        </authorList>
    </citation>
    <scope>NUCLEOTIDE SEQUENCE [LARGE SCALE GENOMIC DNA]</scope>
    <source>
        <strain evidence="6 7">BM-138-000479</strain>
    </source>
</reference>
<evidence type="ECO:0000256" key="3">
    <source>
        <dbReference type="ARBA" id="ARBA00022833"/>
    </source>
</evidence>
<comment type="similarity">
    <text evidence="1">Belongs to the Gfa family.</text>
</comment>
<dbReference type="EMBL" id="JARVKM010000051">
    <property type="protein sequence ID" value="KAK9773414.1"/>
    <property type="molecule type" value="Genomic_DNA"/>
</dbReference>
<proteinExistence type="inferred from homology"/>
<protein>
    <submittedName>
        <fullName evidence="6">Glutathione-dependent formaldehyde-activating, GFA</fullName>
    </submittedName>
</protein>
<dbReference type="PANTHER" id="PTHR33337:SF33">
    <property type="entry name" value="CENP-V_GFA DOMAIN-CONTAINING PROTEIN"/>
    <property type="match status" value="1"/>
</dbReference>
<evidence type="ECO:0000259" key="5">
    <source>
        <dbReference type="PROSITE" id="PS51891"/>
    </source>
</evidence>
<evidence type="ECO:0000256" key="1">
    <source>
        <dbReference type="ARBA" id="ARBA00005495"/>
    </source>
</evidence>
<dbReference type="PROSITE" id="PS51891">
    <property type="entry name" value="CENP_V_GFA"/>
    <property type="match status" value="1"/>
</dbReference>
<keyword evidence="7" id="KW-1185">Reference proteome</keyword>
<keyword evidence="3" id="KW-0862">Zinc</keyword>
<evidence type="ECO:0000313" key="7">
    <source>
        <dbReference type="Proteomes" id="UP001465668"/>
    </source>
</evidence>
<feature type="domain" description="CENP-V/GFA" evidence="5">
    <location>
        <begin position="13"/>
        <end position="136"/>
    </location>
</feature>